<dbReference type="Proteomes" id="UP000799776">
    <property type="component" value="Unassembled WGS sequence"/>
</dbReference>
<accession>A0A9P4LSY4</accession>
<keyword evidence="3" id="KW-1185">Reference proteome</keyword>
<feature type="compositionally biased region" description="Polar residues" evidence="1">
    <location>
        <begin position="198"/>
        <end position="229"/>
    </location>
</feature>
<feature type="compositionally biased region" description="Polar residues" evidence="1">
    <location>
        <begin position="387"/>
        <end position="404"/>
    </location>
</feature>
<feature type="compositionally biased region" description="Basic and acidic residues" evidence="1">
    <location>
        <begin position="30"/>
        <end position="39"/>
    </location>
</feature>
<gene>
    <name evidence="2" type="ORF">K490DRAFT_70043</name>
</gene>
<feature type="compositionally biased region" description="Basic and acidic residues" evidence="1">
    <location>
        <begin position="99"/>
        <end position="113"/>
    </location>
</feature>
<feature type="compositionally biased region" description="Basic residues" evidence="1">
    <location>
        <begin position="447"/>
        <end position="463"/>
    </location>
</feature>
<dbReference type="EMBL" id="ML978830">
    <property type="protein sequence ID" value="KAF2083207.1"/>
    <property type="molecule type" value="Genomic_DNA"/>
</dbReference>
<evidence type="ECO:0000256" key="1">
    <source>
        <dbReference type="SAM" id="MobiDB-lite"/>
    </source>
</evidence>
<evidence type="ECO:0000313" key="2">
    <source>
        <dbReference type="EMBL" id="KAF2083207.1"/>
    </source>
</evidence>
<reference evidence="2" key="1">
    <citation type="journal article" date="2020" name="Stud. Mycol.">
        <title>101 Dothideomycetes genomes: a test case for predicting lifestyles and emergence of pathogens.</title>
        <authorList>
            <person name="Haridas S."/>
            <person name="Albert R."/>
            <person name="Binder M."/>
            <person name="Bloem J."/>
            <person name="Labutti K."/>
            <person name="Salamov A."/>
            <person name="Andreopoulos B."/>
            <person name="Baker S."/>
            <person name="Barry K."/>
            <person name="Bills G."/>
            <person name="Bluhm B."/>
            <person name="Cannon C."/>
            <person name="Castanera R."/>
            <person name="Culley D."/>
            <person name="Daum C."/>
            <person name="Ezra D."/>
            <person name="Gonzalez J."/>
            <person name="Henrissat B."/>
            <person name="Kuo A."/>
            <person name="Liang C."/>
            <person name="Lipzen A."/>
            <person name="Lutzoni F."/>
            <person name="Magnuson J."/>
            <person name="Mondo S."/>
            <person name="Nolan M."/>
            <person name="Ohm R."/>
            <person name="Pangilinan J."/>
            <person name="Park H.-J."/>
            <person name="Ramirez L."/>
            <person name="Alfaro M."/>
            <person name="Sun H."/>
            <person name="Tritt A."/>
            <person name="Yoshinaga Y."/>
            <person name="Zwiers L.-H."/>
            <person name="Turgeon B."/>
            <person name="Goodwin S."/>
            <person name="Spatafora J."/>
            <person name="Crous P."/>
            <person name="Grigoriev I."/>
        </authorList>
    </citation>
    <scope>NUCLEOTIDE SEQUENCE</scope>
    <source>
        <strain evidence="2">CBS 121410</strain>
    </source>
</reference>
<feature type="compositionally biased region" description="Acidic residues" evidence="1">
    <location>
        <begin position="73"/>
        <end position="87"/>
    </location>
</feature>
<dbReference type="OrthoDB" id="3800349at2759"/>
<feature type="compositionally biased region" description="Basic residues" evidence="1">
    <location>
        <begin position="54"/>
        <end position="67"/>
    </location>
</feature>
<proteinExistence type="predicted"/>
<sequence>MASLALKAIAYGADKIPDKFFESIPGGYYKPKEEKERERRDRRKHRKDRDSKDKRRSHSEGRHRKRSPSPSDTEYDQSDYPETDEESDHDRRRSRRRGRDRDRDRAHDKKDRTTALAEEEEFLELPPPKNARSKSLGRDNRPYYPPHPKLDTSQPAPGAPPVQVRPFENGEHSPYRPYNPAEYASGPMGVRPPPPVATSPQNGYYSPQNQSPATTTFPVRTSRASSVDSRGQIPAPYIPHANVYQPQQPSYSPSAYATAAGSPYSTSSHSTVPTPAYVPQTSSPYNPGYSAAYAPVPHGYATQPVSRHGSVSQHSAVPAVPAGVPTGYVSQPVTRQGSVNNGGSGGGGGSRHSSHHQRREHDLPEHHRRHSVGFQGRDPRIPIRPRGSSNVSHAGSLNGNAQNRFESLPEHFDGINEAYPYHHGGVGAPIGNTVRGSSDWEAGRKSEQRRRHRDGRPSRHTRY</sequence>
<feature type="region of interest" description="Disordered" evidence="1">
    <location>
        <begin position="11"/>
        <end position="275"/>
    </location>
</feature>
<name>A0A9P4LSY4_9PEZI</name>
<feature type="region of interest" description="Disordered" evidence="1">
    <location>
        <begin position="426"/>
        <end position="463"/>
    </location>
</feature>
<comment type="caution">
    <text evidence="2">The sequence shown here is derived from an EMBL/GenBank/DDBJ whole genome shotgun (WGS) entry which is preliminary data.</text>
</comment>
<protein>
    <submittedName>
        <fullName evidence="2">Uncharacterized protein</fullName>
    </submittedName>
</protein>
<feature type="region of interest" description="Disordered" evidence="1">
    <location>
        <begin position="327"/>
        <end position="404"/>
    </location>
</feature>
<dbReference type="AlphaFoldDB" id="A0A9P4LSY4"/>
<feature type="compositionally biased region" description="Low complexity" evidence="1">
    <location>
        <begin position="249"/>
        <end position="268"/>
    </location>
</feature>
<organism evidence="2 3">
    <name type="scientific">Saccharata proteae CBS 121410</name>
    <dbReference type="NCBI Taxonomy" id="1314787"/>
    <lineage>
        <taxon>Eukaryota</taxon>
        <taxon>Fungi</taxon>
        <taxon>Dikarya</taxon>
        <taxon>Ascomycota</taxon>
        <taxon>Pezizomycotina</taxon>
        <taxon>Dothideomycetes</taxon>
        <taxon>Dothideomycetes incertae sedis</taxon>
        <taxon>Botryosphaeriales</taxon>
        <taxon>Saccharataceae</taxon>
        <taxon>Saccharata</taxon>
    </lineage>
</organism>
<evidence type="ECO:0000313" key="3">
    <source>
        <dbReference type="Proteomes" id="UP000799776"/>
    </source>
</evidence>
<feature type="compositionally biased region" description="Gly residues" evidence="1">
    <location>
        <begin position="340"/>
        <end position="350"/>
    </location>
</feature>